<feature type="non-terminal residue" evidence="3">
    <location>
        <position position="1"/>
    </location>
</feature>
<name>A0A427B643_ENSVE</name>
<evidence type="ECO:0000256" key="1">
    <source>
        <dbReference type="SAM" id="MobiDB-lite"/>
    </source>
</evidence>
<dbReference type="Proteomes" id="UP000287651">
    <property type="component" value="Unassembled WGS sequence"/>
</dbReference>
<feature type="compositionally biased region" description="Polar residues" evidence="1">
    <location>
        <begin position="15"/>
        <end position="25"/>
    </location>
</feature>
<organism evidence="3 4">
    <name type="scientific">Ensete ventricosum</name>
    <name type="common">Abyssinian banana</name>
    <name type="synonym">Musa ensete</name>
    <dbReference type="NCBI Taxonomy" id="4639"/>
    <lineage>
        <taxon>Eukaryota</taxon>
        <taxon>Viridiplantae</taxon>
        <taxon>Streptophyta</taxon>
        <taxon>Embryophyta</taxon>
        <taxon>Tracheophyta</taxon>
        <taxon>Spermatophyta</taxon>
        <taxon>Magnoliopsida</taxon>
        <taxon>Liliopsida</taxon>
        <taxon>Zingiberales</taxon>
        <taxon>Musaceae</taxon>
        <taxon>Ensete</taxon>
    </lineage>
</organism>
<proteinExistence type="predicted"/>
<gene>
    <name evidence="3" type="ORF">B296_00015631</name>
</gene>
<reference evidence="3 4" key="1">
    <citation type="journal article" date="2014" name="Agronomy (Basel)">
        <title>A Draft Genome Sequence for Ensete ventricosum, the Drought-Tolerant Tree Against Hunger.</title>
        <authorList>
            <person name="Harrison J."/>
            <person name="Moore K.A."/>
            <person name="Paszkiewicz K."/>
            <person name="Jones T."/>
            <person name="Grant M."/>
            <person name="Ambacheew D."/>
            <person name="Muzemil S."/>
            <person name="Studholme D.J."/>
        </authorList>
    </citation>
    <scope>NUCLEOTIDE SEQUENCE [LARGE SCALE GENOMIC DNA]</scope>
</reference>
<feature type="compositionally biased region" description="Basic residues" evidence="1">
    <location>
        <begin position="1"/>
        <end position="10"/>
    </location>
</feature>
<evidence type="ECO:0000313" key="3">
    <source>
        <dbReference type="EMBL" id="RRT83933.1"/>
    </source>
</evidence>
<keyword evidence="2" id="KW-0812">Transmembrane</keyword>
<evidence type="ECO:0000256" key="2">
    <source>
        <dbReference type="SAM" id="Phobius"/>
    </source>
</evidence>
<dbReference type="EMBL" id="AMZH03000406">
    <property type="protein sequence ID" value="RRT83933.1"/>
    <property type="molecule type" value="Genomic_DNA"/>
</dbReference>
<feature type="transmembrane region" description="Helical" evidence="2">
    <location>
        <begin position="118"/>
        <end position="135"/>
    </location>
</feature>
<comment type="caution">
    <text evidence="3">The sequence shown here is derived from an EMBL/GenBank/DDBJ whole genome shotgun (WGS) entry which is preliminary data.</text>
</comment>
<keyword evidence="2" id="KW-1133">Transmembrane helix</keyword>
<feature type="region of interest" description="Disordered" evidence="1">
    <location>
        <begin position="1"/>
        <end position="25"/>
    </location>
</feature>
<protein>
    <submittedName>
        <fullName evidence="3">Uncharacterized protein</fullName>
    </submittedName>
</protein>
<sequence>APPNVRKRQHKNTDKASPSGTAQTPNSVRSINWQLFPCLTFIVGYSSLWSLFGFTGVVTKSCCSDRDVRRGRASAAILPAGILAGSDSLPRPLLPPPSPRRRLHLRLPRRGRRRRAQLGNFAPLPGLVVAATWVGRN</sequence>
<dbReference type="AlphaFoldDB" id="A0A427B643"/>
<accession>A0A427B643</accession>
<keyword evidence="2" id="KW-0472">Membrane</keyword>
<evidence type="ECO:0000313" key="4">
    <source>
        <dbReference type="Proteomes" id="UP000287651"/>
    </source>
</evidence>